<keyword evidence="1" id="KW-0235">DNA replication</keyword>
<dbReference type="InterPro" id="IPR008971">
    <property type="entry name" value="HSP40/DnaJ_pept-bd"/>
</dbReference>
<dbReference type="InterPro" id="IPR001623">
    <property type="entry name" value="DnaJ_domain"/>
</dbReference>
<feature type="domain" description="J" evidence="7">
    <location>
        <begin position="5"/>
        <end position="70"/>
    </location>
</feature>
<evidence type="ECO:0000256" key="3">
    <source>
        <dbReference type="ARBA" id="ARBA00022737"/>
    </source>
</evidence>
<dbReference type="FunFam" id="2.60.260.20:FF:000005">
    <property type="entry name" value="Chaperone protein dnaJ 1, mitochondrial"/>
    <property type="match status" value="1"/>
</dbReference>
<dbReference type="PANTHER" id="PTHR43096">
    <property type="entry name" value="DNAJ HOMOLOG 1, MITOCHONDRIAL-RELATED"/>
    <property type="match status" value="1"/>
</dbReference>
<keyword evidence="5" id="KW-0862">Zinc</keyword>
<evidence type="ECO:0000313" key="8">
    <source>
        <dbReference type="EMBL" id="GEK12492.1"/>
    </source>
</evidence>
<evidence type="ECO:0000256" key="4">
    <source>
        <dbReference type="ARBA" id="ARBA00022771"/>
    </source>
</evidence>
<protein>
    <submittedName>
        <fullName evidence="8">Molecular chaperone DnaJ</fullName>
    </submittedName>
</protein>
<keyword evidence="6" id="KW-0143">Chaperone</keyword>
<dbReference type="InterPro" id="IPR036869">
    <property type="entry name" value="J_dom_sf"/>
</dbReference>
<reference evidence="8 9" key="1">
    <citation type="submission" date="2019-07" db="EMBL/GenBank/DDBJ databases">
        <title>Whole genome shotgun sequence of Aliivibrio fischeri NBRC 101058.</title>
        <authorList>
            <person name="Hosoyama A."/>
            <person name="Uohara A."/>
            <person name="Ohji S."/>
            <person name="Ichikawa N."/>
        </authorList>
    </citation>
    <scope>NUCLEOTIDE SEQUENCE [LARGE SCALE GENOMIC DNA]</scope>
    <source>
        <strain evidence="8 9">NBRC 101058</strain>
    </source>
</reference>
<dbReference type="AlphaFoldDB" id="A0A510UD26"/>
<dbReference type="SUPFAM" id="SSF46565">
    <property type="entry name" value="Chaperone J-domain"/>
    <property type="match status" value="1"/>
</dbReference>
<proteinExistence type="predicted"/>
<dbReference type="FunFam" id="1.10.287.110:FF:000034">
    <property type="entry name" value="Chaperone protein DnaJ"/>
    <property type="match status" value="1"/>
</dbReference>
<evidence type="ECO:0000256" key="5">
    <source>
        <dbReference type="ARBA" id="ARBA00022833"/>
    </source>
</evidence>
<evidence type="ECO:0000313" key="9">
    <source>
        <dbReference type="Proteomes" id="UP000321787"/>
    </source>
</evidence>
<accession>A0A510UD26</accession>
<dbReference type="GO" id="GO:0042026">
    <property type="term" value="P:protein refolding"/>
    <property type="evidence" value="ECO:0007669"/>
    <property type="project" value="TreeGrafter"/>
</dbReference>
<dbReference type="SMART" id="SM00271">
    <property type="entry name" value="DnaJ"/>
    <property type="match status" value="1"/>
</dbReference>
<dbReference type="InterPro" id="IPR002939">
    <property type="entry name" value="DnaJ_C"/>
</dbReference>
<evidence type="ECO:0000256" key="1">
    <source>
        <dbReference type="ARBA" id="ARBA00022705"/>
    </source>
</evidence>
<organism evidence="8 9">
    <name type="scientific">Aliivibrio fischeri</name>
    <name type="common">Vibrio fischeri</name>
    <dbReference type="NCBI Taxonomy" id="668"/>
    <lineage>
        <taxon>Bacteria</taxon>
        <taxon>Pseudomonadati</taxon>
        <taxon>Pseudomonadota</taxon>
        <taxon>Gammaproteobacteria</taxon>
        <taxon>Vibrionales</taxon>
        <taxon>Vibrionaceae</taxon>
        <taxon>Aliivibrio</taxon>
    </lineage>
</organism>
<dbReference type="GO" id="GO:0006260">
    <property type="term" value="P:DNA replication"/>
    <property type="evidence" value="ECO:0007669"/>
    <property type="project" value="UniProtKB-KW"/>
</dbReference>
<keyword evidence="3" id="KW-0677">Repeat</keyword>
<sequence length="302" mass="32616">MSKRDYYEVLGVSKSSTEKEIKKAYKRLAMKYHPDKNQGDAQAADKFKEIKEAYEVLTDPDKRGQYDDFGHAAFQNGGGGGFGGGFGGGHSQGFGGFEDIFGGAFGGRSRGGFGGGGGFEDMFSQHRQPRAQKGQDRQFNLTVDFADAIKGCEQIIELPVNGVNKKINVKVPAGIEDGEKIRFAGKGESGINGGPAGDLLIQINTRPHATLKRDGNDLICPVTTDFVTAALGGEVEIQTLESRFKLKVPAGTQNGRKFRMKEKGVKSRKGVTGDLLVEITVATPTNLTEEQKTLLMKFKEIA</sequence>
<dbReference type="FunFam" id="2.60.260.20:FF:000009">
    <property type="entry name" value="Putative Mitochondrial DnaJ chaperone"/>
    <property type="match status" value="1"/>
</dbReference>
<evidence type="ECO:0000259" key="7">
    <source>
        <dbReference type="PROSITE" id="PS50076"/>
    </source>
</evidence>
<gene>
    <name evidence="8" type="ORF">AFI02nite_05280</name>
</gene>
<keyword evidence="2" id="KW-0479">Metal-binding</keyword>
<dbReference type="Proteomes" id="UP000321787">
    <property type="component" value="Unassembled WGS sequence"/>
</dbReference>
<dbReference type="PROSITE" id="PS50076">
    <property type="entry name" value="DNAJ_2"/>
    <property type="match status" value="1"/>
</dbReference>
<dbReference type="InterPro" id="IPR018253">
    <property type="entry name" value="DnaJ_domain_CS"/>
</dbReference>
<dbReference type="PRINTS" id="PR00625">
    <property type="entry name" value="JDOMAIN"/>
</dbReference>
<name>A0A510UD26_ALIFS</name>
<dbReference type="Gene3D" id="2.60.260.20">
    <property type="entry name" value="Urease metallochaperone UreE, N-terminal domain"/>
    <property type="match status" value="2"/>
</dbReference>
<dbReference type="GO" id="GO:0005737">
    <property type="term" value="C:cytoplasm"/>
    <property type="evidence" value="ECO:0007669"/>
    <property type="project" value="TreeGrafter"/>
</dbReference>
<dbReference type="EMBL" id="BJTZ01000002">
    <property type="protein sequence ID" value="GEK12492.1"/>
    <property type="molecule type" value="Genomic_DNA"/>
</dbReference>
<evidence type="ECO:0000256" key="6">
    <source>
        <dbReference type="ARBA" id="ARBA00023186"/>
    </source>
</evidence>
<dbReference type="GO" id="GO:0008270">
    <property type="term" value="F:zinc ion binding"/>
    <property type="evidence" value="ECO:0007669"/>
    <property type="project" value="UniProtKB-KW"/>
</dbReference>
<dbReference type="RefSeq" id="WP_146861505.1">
    <property type="nucleotide sequence ID" value="NZ_BJTZ01000002.1"/>
</dbReference>
<dbReference type="CDD" id="cd10747">
    <property type="entry name" value="DnaJ_C"/>
    <property type="match status" value="1"/>
</dbReference>
<comment type="caution">
    <text evidence="8">The sequence shown here is derived from an EMBL/GenBank/DDBJ whole genome shotgun (WGS) entry which is preliminary data.</text>
</comment>
<dbReference type="Gene3D" id="1.10.287.110">
    <property type="entry name" value="DnaJ domain"/>
    <property type="match status" value="1"/>
</dbReference>
<dbReference type="Pfam" id="PF00226">
    <property type="entry name" value="DnaJ"/>
    <property type="match status" value="1"/>
</dbReference>
<dbReference type="CDD" id="cd06257">
    <property type="entry name" value="DnaJ"/>
    <property type="match status" value="1"/>
</dbReference>
<dbReference type="Pfam" id="PF01556">
    <property type="entry name" value="DnaJ_C"/>
    <property type="match status" value="1"/>
</dbReference>
<evidence type="ECO:0000256" key="2">
    <source>
        <dbReference type="ARBA" id="ARBA00022723"/>
    </source>
</evidence>
<dbReference type="SUPFAM" id="SSF49493">
    <property type="entry name" value="HSP40/DnaJ peptide-binding domain"/>
    <property type="match status" value="2"/>
</dbReference>
<dbReference type="PANTHER" id="PTHR43096:SF52">
    <property type="entry name" value="DNAJ HOMOLOG 1, MITOCHONDRIAL-RELATED"/>
    <property type="match status" value="1"/>
</dbReference>
<dbReference type="GO" id="GO:0051082">
    <property type="term" value="F:unfolded protein binding"/>
    <property type="evidence" value="ECO:0007669"/>
    <property type="project" value="InterPro"/>
</dbReference>
<keyword evidence="4" id="KW-0863">Zinc-finger</keyword>
<dbReference type="PROSITE" id="PS00636">
    <property type="entry name" value="DNAJ_1"/>
    <property type="match status" value="1"/>
</dbReference>